<evidence type="ECO:0000259" key="2">
    <source>
        <dbReference type="PROSITE" id="PS51186"/>
    </source>
</evidence>
<feature type="region of interest" description="Disordered" evidence="1">
    <location>
        <begin position="413"/>
        <end position="435"/>
    </location>
</feature>
<gene>
    <name evidence="3" type="ORF">STAS_06934</name>
</gene>
<dbReference type="PANTHER" id="PTHR47370:SF10">
    <property type="entry name" value="N-ACETYLTRANSFERASE HLS1-RELATED"/>
    <property type="match status" value="1"/>
</dbReference>
<proteinExistence type="predicted"/>
<keyword evidence="4" id="KW-1185">Reference proteome</keyword>
<feature type="compositionally biased region" description="Low complexity" evidence="1">
    <location>
        <begin position="121"/>
        <end position="130"/>
    </location>
</feature>
<feature type="domain" description="N-acetyltransferase" evidence="2">
    <location>
        <begin position="15"/>
        <end position="216"/>
    </location>
</feature>
<keyword evidence="3" id="KW-0808">Transferase</keyword>
<name>A0A5A7PEH0_STRAF</name>
<dbReference type="AlphaFoldDB" id="A0A5A7PEH0"/>
<feature type="region of interest" description="Disordered" evidence="1">
    <location>
        <begin position="110"/>
        <end position="130"/>
    </location>
</feature>
<dbReference type="EMBL" id="BKCP01004405">
    <property type="protein sequence ID" value="GER30968.1"/>
    <property type="molecule type" value="Genomic_DNA"/>
</dbReference>
<dbReference type="OrthoDB" id="41532at2759"/>
<evidence type="ECO:0000313" key="4">
    <source>
        <dbReference type="Proteomes" id="UP000325081"/>
    </source>
</evidence>
<dbReference type="CDD" id="cd04301">
    <property type="entry name" value="NAT_SF"/>
    <property type="match status" value="1"/>
</dbReference>
<comment type="caution">
    <text evidence="3">The sequence shown here is derived from an EMBL/GenBank/DDBJ whole genome shotgun (WGS) entry which is preliminary data.</text>
</comment>
<reference evidence="4" key="1">
    <citation type="journal article" date="2019" name="Curr. Biol.">
        <title>Genome Sequence of Striga asiatica Provides Insight into the Evolution of Plant Parasitism.</title>
        <authorList>
            <person name="Yoshida S."/>
            <person name="Kim S."/>
            <person name="Wafula E.K."/>
            <person name="Tanskanen J."/>
            <person name="Kim Y.M."/>
            <person name="Honaas L."/>
            <person name="Yang Z."/>
            <person name="Spallek T."/>
            <person name="Conn C.E."/>
            <person name="Ichihashi Y."/>
            <person name="Cheong K."/>
            <person name="Cui S."/>
            <person name="Der J.P."/>
            <person name="Gundlach H."/>
            <person name="Jiao Y."/>
            <person name="Hori C."/>
            <person name="Ishida J.K."/>
            <person name="Kasahara H."/>
            <person name="Kiba T."/>
            <person name="Kim M.S."/>
            <person name="Koo N."/>
            <person name="Laohavisit A."/>
            <person name="Lee Y.H."/>
            <person name="Lumba S."/>
            <person name="McCourt P."/>
            <person name="Mortimer J.C."/>
            <person name="Mutuku J.M."/>
            <person name="Nomura T."/>
            <person name="Sasaki-Sekimoto Y."/>
            <person name="Seto Y."/>
            <person name="Wang Y."/>
            <person name="Wakatake T."/>
            <person name="Sakakibara H."/>
            <person name="Demura T."/>
            <person name="Yamaguchi S."/>
            <person name="Yoneyama K."/>
            <person name="Manabe R.I."/>
            <person name="Nelson D.C."/>
            <person name="Schulman A.H."/>
            <person name="Timko M.P."/>
            <person name="dePamphilis C.W."/>
            <person name="Choi D."/>
            <person name="Shirasu K."/>
        </authorList>
    </citation>
    <scope>NUCLEOTIDE SEQUENCE [LARGE SCALE GENOMIC DNA]</scope>
    <source>
        <strain evidence="4">cv. UVA1</strain>
    </source>
</reference>
<dbReference type="InterPro" id="IPR000182">
    <property type="entry name" value="GNAT_dom"/>
</dbReference>
<dbReference type="GO" id="GO:0016747">
    <property type="term" value="F:acyltransferase activity, transferring groups other than amino-acyl groups"/>
    <property type="evidence" value="ECO:0007669"/>
    <property type="project" value="InterPro"/>
</dbReference>
<sequence length="435" mass="47805">MVVVEGGGAVVGVAVVVREYDAKKDLKAVEQMENSCEVGPTDQMALYTDLLGDPISRIRNSPAHLMLAIRYICGADVSQLGVQVAEMVVVGGGGEEREIVGTVRGSIKTVTCGTKPPRNPNPNSNDNSNDPLPIYTKLAYILGLRVSPYHRRMGIGLKLVRKMEEWFRDNGAEYAYMATENDNQASVNLFTKKLGYSKFRTPAILVRPVFAHRARPDRRASIIRLNPSDAEKLYRRRFSATEFFPRDIDVVLGNRLSLGTFLAVPGASGAWTGVERFLAAPPESWAVVSVWNCKEVYRLQVRGASRVRRRLARATRVVDRALPFLRIPSVPDVFGPFGFLFLYGLGGEGPEAVRMMRALCGLAHNMAQEGGCQVVAAEVAGGDPLRLGIPHWKSLSCAEDLWCIKRLGEEYSDGSVGDWTKSPPGPSIFVDPREV</sequence>
<protein>
    <submittedName>
        <fullName evidence="3">Acyl-CoA N-acyltransferases super family protein</fullName>
    </submittedName>
</protein>
<dbReference type="SUPFAM" id="SSF55729">
    <property type="entry name" value="Acyl-CoA N-acyltransferases (Nat)"/>
    <property type="match status" value="1"/>
</dbReference>
<dbReference type="Gene3D" id="3.40.630.30">
    <property type="match status" value="1"/>
</dbReference>
<organism evidence="3 4">
    <name type="scientific">Striga asiatica</name>
    <name type="common">Asiatic witchweed</name>
    <name type="synonym">Buchnera asiatica</name>
    <dbReference type="NCBI Taxonomy" id="4170"/>
    <lineage>
        <taxon>Eukaryota</taxon>
        <taxon>Viridiplantae</taxon>
        <taxon>Streptophyta</taxon>
        <taxon>Embryophyta</taxon>
        <taxon>Tracheophyta</taxon>
        <taxon>Spermatophyta</taxon>
        <taxon>Magnoliopsida</taxon>
        <taxon>eudicotyledons</taxon>
        <taxon>Gunneridae</taxon>
        <taxon>Pentapetalae</taxon>
        <taxon>asterids</taxon>
        <taxon>lamiids</taxon>
        <taxon>Lamiales</taxon>
        <taxon>Orobanchaceae</taxon>
        <taxon>Buchnereae</taxon>
        <taxon>Striga</taxon>
    </lineage>
</organism>
<evidence type="ECO:0000256" key="1">
    <source>
        <dbReference type="SAM" id="MobiDB-lite"/>
    </source>
</evidence>
<dbReference type="Pfam" id="PF00583">
    <property type="entry name" value="Acetyltransf_1"/>
    <property type="match status" value="1"/>
</dbReference>
<dbReference type="InterPro" id="IPR016181">
    <property type="entry name" value="Acyl_CoA_acyltransferase"/>
</dbReference>
<keyword evidence="3" id="KW-0012">Acyltransferase</keyword>
<dbReference type="Proteomes" id="UP000325081">
    <property type="component" value="Unassembled WGS sequence"/>
</dbReference>
<evidence type="ECO:0000313" key="3">
    <source>
        <dbReference type="EMBL" id="GER30968.1"/>
    </source>
</evidence>
<accession>A0A5A7PEH0</accession>
<dbReference type="PROSITE" id="PS51186">
    <property type="entry name" value="GNAT"/>
    <property type="match status" value="1"/>
</dbReference>
<dbReference type="PANTHER" id="PTHR47370">
    <property type="entry name" value="ACYL-COA N-ACYLTRANSFERASES (NAT) SUPERFAMILY PROTEIN"/>
    <property type="match status" value="1"/>
</dbReference>
<dbReference type="InterPro" id="IPR052810">
    <property type="entry name" value="Plant_NAT"/>
</dbReference>